<sequence length="285" mass="32988">MDCDGVVSDCVSQVEATSNAKSWVYDHFATSSSVDSFLNKSAEEYYQRHYLHSQFDCILCDITLAKTSVCLKHLHRLQIYEKANLQYFVDYMLDTVSGNPSCGLAYARLCQEILNECREMEPQPEFVKIVATKCQLYFEKKTLIYTERTLKSLEIKLCTEPLAEARLRQQLKEYDVHLSKKYISLVLFFGELFLRQLLSEVVIMKYLNTLLDRRTDESIECFCTLLTMIGQVMELRGADLGGVIQRMHSIIDNNYGNISRKVWVMANELTDLRSSRWMTGAEMHV</sequence>
<dbReference type="PANTHER" id="PTHR23253">
    <property type="entry name" value="EUKARYOTIC TRANSLATION INITIATION FACTOR 4 GAMMA"/>
    <property type="match status" value="1"/>
</dbReference>
<dbReference type="InterPro" id="IPR016024">
    <property type="entry name" value="ARM-type_fold"/>
</dbReference>
<evidence type="ECO:0000259" key="1">
    <source>
        <dbReference type="SMART" id="SM00543"/>
    </source>
</evidence>
<proteinExistence type="predicted"/>
<dbReference type="SUPFAM" id="SSF48371">
    <property type="entry name" value="ARM repeat"/>
    <property type="match status" value="1"/>
</dbReference>
<dbReference type="PANTHER" id="PTHR23253:SF78">
    <property type="entry name" value="EUKARYOTIC TRANSLATION INITIATION FACTOR 4G1, ISOFORM B-RELATED"/>
    <property type="match status" value="1"/>
</dbReference>
<evidence type="ECO:0000313" key="3">
    <source>
        <dbReference type="Proteomes" id="UP001353858"/>
    </source>
</evidence>
<name>A0AAN7SNI6_9COLE</name>
<dbReference type="GO" id="GO:0003743">
    <property type="term" value="F:translation initiation factor activity"/>
    <property type="evidence" value="ECO:0007669"/>
    <property type="project" value="TreeGrafter"/>
</dbReference>
<dbReference type="AlphaFoldDB" id="A0AAN7SNI6"/>
<dbReference type="Pfam" id="PF02854">
    <property type="entry name" value="MIF4G"/>
    <property type="match status" value="1"/>
</dbReference>
<feature type="domain" description="MIF4G" evidence="1">
    <location>
        <begin position="52"/>
        <end position="276"/>
    </location>
</feature>
<accession>A0AAN7SNI6</accession>
<dbReference type="InterPro" id="IPR003890">
    <property type="entry name" value="MIF4G-like_typ-3"/>
</dbReference>
<protein>
    <recommendedName>
        <fullName evidence="1">MIF4G domain-containing protein</fullName>
    </recommendedName>
</protein>
<dbReference type="GO" id="GO:0003729">
    <property type="term" value="F:mRNA binding"/>
    <property type="evidence" value="ECO:0007669"/>
    <property type="project" value="TreeGrafter"/>
</dbReference>
<dbReference type="SMART" id="SM00543">
    <property type="entry name" value="MIF4G"/>
    <property type="match status" value="1"/>
</dbReference>
<reference evidence="3" key="1">
    <citation type="submission" date="2023-01" db="EMBL/GenBank/DDBJ databases">
        <title>Key to firefly adult light organ development and bioluminescence: homeobox transcription factors regulate luciferase expression and transportation to peroxisome.</title>
        <authorList>
            <person name="Fu X."/>
        </authorList>
    </citation>
    <scope>NUCLEOTIDE SEQUENCE [LARGE SCALE GENOMIC DNA]</scope>
</reference>
<dbReference type="GO" id="GO:0016281">
    <property type="term" value="C:eukaryotic translation initiation factor 4F complex"/>
    <property type="evidence" value="ECO:0007669"/>
    <property type="project" value="TreeGrafter"/>
</dbReference>
<keyword evidence="3" id="KW-1185">Reference proteome</keyword>
<gene>
    <name evidence="2" type="ORF">RN001_015479</name>
</gene>
<dbReference type="Proteomes" id="UP001353858">
    <property type="component" value="Unassembled WGS sequence"/>
</dbReference>
<dbReference type="EMBL" id="JARPUR010000007">
    <property type="protein sequence ID" value="KAK4873450.1"/>
    <property type="molecule type" value="Genomic_DNA"/>
</dbReference>
<evidence type="ECO:0000313" key="2">
    <source>
        <dbReference type="EMBL" id="KAK4873450.1"/>
    </source>
</evidence>
<dbReference type="Gene3D" id="1.25.40.180">
    <property type="match status" value="1"/>
</dbReference>
<organism evidence="2 3">
    <name type="scientific">Aquatica leii</name>
    <dbReference type="NCBI Taxonomy" id="1421715"/>
    <lineage>
        <taxon>Eukaryota</taxon>
        <taxon>Metazoa</taxon>
        <taxon>Ecdysozoa</taxon>
        <taxon>Arthropoda</taxon>
        <taxon>Hexapoda</taxon>
        <taxon>Insecta</taxon>
        <taxon>Pterygota</taxon>
        <taxon>Neoptera</taxon>
        <taxon>Endopterygota</taxon>
        <taxon>Coleoptera</taxon>
        <taxon>Polyphaga</taxon>
        <taxon>Elateriformia</taxon>
        <taxon>Elateroidea</taxon>
        <taxon>Lampyridae</taxon>
        <taxon>Luciolinae</taxon>
        <taxon>Aquatica</taxon>
    </lineage>
</organism>
<comment type="caution">
    <text evidence="2">The sequence shown here is derived from an EMBL/GenBank/DDBJ whole genome shotgun (WGS) entry which is preliminary data.</text>
</comment>